<feature type="site" description="Transition state stabilizer" evidence="3">
    <location>
        <position position="181"/>
    </location>
</feature>
<feature type="binding site" evidence="3">
    <location>
        <position position="220"/>
    </location>
    <ligand>
        <name>substrate</name>
    </ligand>
</feature>
<dbReference type="InterPro" id="IPR000649">
    <property type="entry name" value="IF-2B-related"/>
</dbReference>
<dbReference type="NCBIfam" id="TIGR00512">
    <property type="entry name" value="salvage_mtnA"/>
    <property type="match status" value="1"/>
</dbReference>
<comment type="function">
    <text evidence="3">Catalyzes the interconversion of methylthioribose-1-phosphate (MTR-1-P) into methylthioribulose-1-phosphate (MTRu-1-P).</text>
</comment>
<dbReference type="Pfam" id="PF01008">
    <property type="entry name" value="IF-2B"/>
    <property type="match status" value="1"/>
</dbReference>
<dbReference type="Proteomes" id="UP000278632">
    <property type="component" value="Unassembled WGS sequence"/>
</dbReference>
<comment type="pathway">
    <text evidence="3">Amino-acid biosynthesis; L-methionine biosynthesis via salvage pathway; L-methionine from S-methyl-5-thio-alpha-D-ribose 1-phosphate: step 1/6.</text>
</comment>
<evidence type="ECO:0000313" key="5">
    <source>
        <dbReference type="Proteomes" id="UP000278632"/>
    </source>
</evidence>
<sequence>MSQPLRLDRLPRTVELERDGDGRACFAYVDQRLLPGGLSVARTHDWRVVVRAIETLAVRGAPAIGVAGAAAVAVWACNEGASEAASHGCAEQGSRFWELLESIAERIAGARPTAVNLAWGVGRVATLAREVLREGALPSEVAESLFSQVKRMEVEDEAANRAIGLHGAALLPEGARILTHCNAGSLATVFYGTALGVVYAAAERGGIERVYADETRPVGQGARLSVWELSRAGVPTTLICDGMAASLMAKGQVDAVIVGADRIAANGDVANKIGTYGVAVLAAEHNVPFYVAAPTSTIDFSISDGSLIPIEERDPSEVLPCPIEGVNVWNPAFDVTPARYVSRIVTERGVFLPHELAE</sequence>
<dbReference type="AlphaFoldDB" id="A0A3N0BJU6"/>
<accession>A0A3N0BJU6</accession>
<dbReference type="PANTHER" id="PTHR43475:SF1">
    <property type="entry name" value="METHYLTHIORIBOSE-1-PHOSPHATE ISOMERASE"/>
    <property type="match status" value="1"/>
</dbReference>
<reference evidence="5" key="1">
    <citation type="submission" date="2018-05" db="EMBL/GenBank/DDBJ databases">
        <title>Genome Sequencing of selected type strains of the family Eggerthellaceae.</title>
        <authorList>
            <person name="Danylec N."/>
            <person name="Stoll D.A."/>
            <person name="Doetsch A."/>
            <person name="Huch M."/>
        </authorList>
    </citation>
    <scope>NUCLEOTIDE SEQUENCE [LARGE SCALE GENOMIC DNA]</scope>
    <source>
        <strain evidence="5">DSM 16106</strain>
    </source>
</reference>
<dbReference type="Gene3D" id="1.20.120.420">
    <property type="entry name" value="translation initiation factor eif-2b, domain 1"/>
    <property type="match status" value="1"/>
</dbReference>
<dbReference type="GO" id="GO:0019509">
    <property type="term" value="P:L-methionine salvage from methylthioadenosine"/>
    <property type="evidence" value="ECO:0007669"/>
    <property type="project" value="UniProtKB-UniRule"/>
</dbReference>
<feature type="binding site" evidence="3">
    <location>
        <begin position="271"/>
        <end position="272"/>
    </location>
    <ligand>
        <name>substrate</name>
    </ligand>
</feature>
<dbReference type="NCBIfam" id="NF004326">
    <property type="entry name" value="PRK05720.1"/>
    <property type="match status" value="1"/>
</dbReference>
<dbReference type="InterPro" id="IPR042529">
    <property type="entry name" value="IF_2B-like_C"/>
</dbReference>
<dbReference type="Gene3D" id="3.40.50.10470">
    <property type="entry name" value="Translation initiation factor eif-2b, domain 2"/>
    <property type="match status" value="1"/>
</dbReference>
<keyword evidence="3" id="KW-0028">Amino-acid biosynthesis</keyword>
<dbReference type="InterPro" id="IPR027363">
    <property type="entry name" value="M1Pi_N"/>
</dbReference>
<comment type="catalytic activity">
    <reaction evidence="2 3">
        <text>5-(methylsulfanyl)-alpha-D-ribose 1-phosphate = 5-(methylsulfanyl)-D-ribulose 1-phosphate</text>
        <dbReference type="Rhea" id="RHEA:19989"/>
        <dbReference type="ChEBI" id="CHEBI:58533"/>
        <dbReference type="ChEBI" id="CHEBI:58548"/>
        <dbReference type="EC" id="5.3.1.23"/>
    </reaction>
</comment>
<dbReference type="HAMAP" id="MF_01678">
    <property type="entry name" value="Salvage_MtnA"/>
    <property type="match status" value="1"/>
</dbReference>
<dbReference type="RefSeq" id="WP_123191368.1">
    <property type="nucleotide sequence ID" value="NZ_QICD01000002.1"/>
</dbReference>
<dbReference type="NCBIfam" id="TIGR00524">
    <property type="entry name" value="eIF-2B_rel"/>
    <property type="match status" value="1"/>
</dbReference>
<dbReference type="FunFam" id="3.40.50.10470:FF:000006">
    <property type="entry name" value="Methylthioribose-1-phosphate isomerase"/>
    <property type="match status" value="1"/>
</dbReference>
<protein>
    <recommendedName>
        <fullName evidence="3">Methylthioribose-1-phosphate isomerase</fullName>
        <shortName evidence="3">M1Pi</shortName>
        <shortName evidence="3">MTR-1-P isomerase</shortName>
        <ecNumber evidence="3">5.3.1.23</ecNumber>
    </recommendedName>
    <alternativeName>
        <fullName evidence="3">S-methyl-5-thioribose-1-phosphate isomerase</fullName>
    </alternativeName>
</protein>
<dbReference type="InterPro" id="IPR037171">
    <property type="entry name" value="NagB/RpiA_transferase-like"/>
</dbReference>
<keyword evidence="1 3" id="KW-0413">Isomerase</keyword>
<name>A0A3N0BJU6_9ACTN</name>
<feature type="binding site" evidence="3">
    <location>
        <begin position="59"/>
        <end position="61"/>
    </location>
    <ligand>
        <name>substrate</name>
    </ligand>
</feature>
<gene>
    <name evidence="3 4" type="primary">mtnA</name>
    <name evidence="4" type="ORF">DMP08_02260</name>
</gene>
<dbReference type="InterPro" id="IPR005251">
    <property type="entry name" value="IF-M1Pi"/>
</dbReference>
<organism evidence="4 5">
    <name type="scientific">Paraeggerthella hongkongensis</name>
    <dbReference type="NCBI Taxonomy" id="230658"/>
    <lineage>
        <taxon>Bacteria</taxon>
        <taxon>Bacillati</taxon>
        <taxon>Actinomycetota</taxon>
        <taxon>Coriobacteriia</taxon>
        <taxon>Eggerthellales</taxon>
        <taxon>Eggerthellaceae</taxon>
        <taxon>Paraeggerthella</taxon>
    </lineage>
</organism>
<keyword evidence="5" id="KW-1185">Reference proteome</keyword>
<evidence type="ECO:0000256" key="3">
    <source>
        <dbReference type="HAMAP-Rule" id="MF_01678"/>
    </source>
</evidence>
<proteinExistence type="inferred from homology"/>
<dbReference type="SUPFAM" id="SSF100950">
    <property type="entry name" value="NagB/RpiA/CoA transferase-like"/>
    <property type="match status" value="1"/>
</dbReference>
<keyword evidence="3" id="KW-0486">Methionine biosynthesis</keyword>
<evidence type="ECO:0000313" key="4">
    <source>
        <dbReference type="EMBL" id="RNL48451.1"/>
    </source>
</evidence>
<feature type="active site" description="Proton donor" evidence="3">
    <location>
        <position position="261"/>
    </location>
</feature>
<dbReference type="EMBL" id="QICD01000002">
    <property type="protein sequence ID" value="RNL48451.1"/>
    <property type="molecule type" value="Genomic_DNA"/>
</dbReference>
<dbReference type="EC" id="5.3.1.23" evidence="3"/>
<dbReference type="GO" id="GO:0046523">
    <property type="term" value="F:S-methyl-5-thioribose-1-phosphate isomerase activity"/>
    <property type="evidence" value="ECO:0007669"/>
    <property type="project" value="UniProtKB-UniRule"/>
</dbReference>
<dbReference type="InterPro" id="IPR011559">
    <property type="entry name" value="Initiation_fac_2B_a/b/d"/>
</dbReference>
<feature type="binding site" evidence="3">
    <location>
        <position position="111"/>
    </location>
    <ligand>
        <name>substrate</name>
    </ligand>
</feature>
<evidence type="ECO:0000256" key="2">
    <source>
        <dbReference type="ARBA" id="ARBA00052401"/>
    </source>
</evidence>
<comment type="similarity">
    <text evidence="3">Belongs to the EIF-2B alpha/beta/delta subunits family. MtnA subfamily.</text>
</comment>
<dbReference type="OrthoDB" id="9803436at2"/>
<dbReference type="UniPathway" id="UPA00904">
    <property type="reaction ID" value="UER00874"/>
</dbReference>
<evidence type="ECO:0000256" key="1">
    <source>
        <dbReference type="ARBA" id="ARBA00023235"/>
    </source>
</evidence>
<comment type="caution">
    <text evidence="4">The sequence shown here is derived from an EMBL/GenBank/DDBJ whole genome shotgun (WGS) entry which is preliminary data.</text>
</comment>
<dbReference type="PANTHER" id="PTHR43475">
    <property type="entry name" value="METHYLTHIORIBOSE-1-PHOSPHATE ISOMERASE"/>
    <property type="match status" value="1"/>
</dbReference>